<sequence length="555" mass="64157">MSVITTTKLCKSPQTKISFIGRLDDFKFSDSPESPVLTSFSQTTQSSQSSISIFNSLNSQQQQQCQSNIANSLQKIPTLLEYSLSYNETIVSLFDRPIKPIHLFDNNELVAWLETFANESFSRRVANKGITGKVFLEWYKKSVTKYCGDIEDVERIIKTVKQYITASTFPMTVLQKNSFTDEELRDMYDLEANFTRREPVNLSSVDKAHAIRITFLSIEIFFARRDPILVAEDVENLREGLFETPFDVLTLSTENLNILKRVFLFIERMTASENSLFNYYKAELEDFMISCMAPGLSVEPIKVIKKHVKEETNPYFCYESSELYPGELVELIISDVLVPLYLIPYHQKISTIVNVEWENGVLYVTNYRIVWRSYSQDTPEVRASFEMLYQVPIRLILEHRSDCIIENEEESVYLLRVLSRSAHSHTFGMTCQENIKMIEDVIQKSLTQVILFDKYDVFVNKIVLIDVAEKLYKRLKNKTNLQVNNEPNTKGMGECAVTLQEYPLNYNHIKGKIGVVLVGESENNGRVYRLQIASDMKAFDKTYFEDNNINVVEFE</sequence>
<gene>
    <name evidence="1" type="ORF">EIN_267730</name>
</gene>
<dbReference type="GO" id="GO:0016301">
    <property type="term" value="F:kinase activity"/>
    <property type="evidence" value="ECO:0007669"/>
    <property type="project" value="UniProtKB-KW"/>
</dbReference>
<dbReference type="RefSeq" id="XP_004257818.1">
    <property type="nucleotide sequence ID" value="XM_004257770.1"/>
</dbReference>
<keyword evidence="1" id="KW-0418">Kinase</keyword>
<protein>
    <submittedName>
        <fullName evidence="1">Protein kinase, putative</fullName>
    </submittedName>
</protein>
<accession>A0A0A1UBJ8</accession>
<proteinExistence type="predicted"/>
<name>A0A0A1UBJ8_ENTIV</name>
<dbReference type="OMA" id="SIRSHEP"/>
<organism evidence="1 2">
    <name type="scientific">Entamoeba invadens IP1</name>
    <dbReference type="NCBI Taxonomy" id="370355"/>
    <lineage>
        <taxon>Eukaryota</taxon>
        <taxon>Amoebozoa</taxon>
        <taxon>Evosea</taxon>
        <taxon>Archamoebae</taxon>
        <taxon>Mastigamoebida</taxon>
        <taxon>Entamoebidae</taxon>
        <taxon>Entamoeba</taxon>
    </lineage>
</organism>
<dbReference type="VEuPathDB" id="AmoebaDB:EIN_267730"/>
<feature type="non-terminal residue" evidence="1">
    <location>
        <position position="555"/>
    </location>
</feature>
<dbReference type="GeneID" id="14890072"/>
<evidence type="ECO:0000313" key="2">
    <source>
        <dbReference type="Proteomes" id="UP000014680"/>
    </source>
</evidence>
<dbReference type="Proteomes" id="UP000014680">
    <property type="component" value="Unassembled WGS sequence"/>
</dbReference>
<feature type="non-terminal residue" evidence="1">
    <location>
        <position position="1"/>
    </location>
</feature>
<dbReference type="KEGG" id="eiv:EIN_267730"/>
<reference evidence="1 2" key="1">
    <citation type="submission" date="2012-10" db="EMBL/GenBank/DDBJ databases">
        <authorList>
            <person name="Zafar N."/>
            <person name="Inman J."/>
            <person name="Hall N."/>
            <person name="Lorenzi H."/>
            <person name="Caler E."/>
        </authorList>
    </citation>
    <scope>NUCLEOTIDE SEQUENCE [LARGE SCALE GENOMIC DNA]</scope>
    <source>
        <strain evidence="1 2">IP1</strain>
    </source>
</reference>
<keyword evidence="1" id="KW-0808">Transferase</keyword>
<evidence type="ECO:0000313" key="1">
    <source>
        <dbReference type="EMBL" id="ELP91047.1"/>
    </source>
</evidence>
<dbReference type="EMBL" id="KB206479">
    <property type="protein sequence ID" value="ELP91047.1"/>
    <property type="molecule type" value="Genomic_DNA"/>
</dbReference>
<keyword evidence="2" id="KW-1185">Reference proteome</keyword>
<dbReference type="AlphaFoldDB" id="A0A0A1UBJ8"/>